<dbReference type="AlphaFoldDB" id="A0A8E2FEE2"/>
<dbReference type="OrthoDB" id="4167490at2759"/>
<accession>A0A8E2FEE2</accession>
<evidence type="ECO:0000313" key="2">
    <source>
        <dbReference type="Proteomes" id="UP000250140"/>
    </source>
</evidence>
<evidence type="ECO:0000313" key="1">
    <source>
        <dbReference type="EMBL" id="OCL15381.1"/>
    </source>
</evidence>
<gene>
    <name evidence="1" type="ORF">AOQ84DRAFT_329509</name>
</gene>
<reference evidence="1 2" key="1">
    <citation type="journal article" date="2016" name="Nat. Commun.">
        <title>Ectomycorrhizal ecology is imprinted in the genome of the dominant symbiotic fungus Cenococcum geophilum.</title>
        <authorList>
            <consortium name="DOE Joint Genome Institute"/>
            <person name="Peter M."/>
            <person name="Kohler A."/>
            <person name="Ohm R.A."/>
            <person name="Kuo A."/>
            <person name="Krutzmann J."/>
            <person name="Morin E."/>
            <person name="Arend M."/>
            <person name="Barry K.W."/>
            <person name="Binder M."/>
            <person name="Choi C."/>
            <person name="Clum A."/>
            <person name="Copeland A."/>
            <person name="Grisel N."/>
            <person name="Haridas S."/>
            <person name="Kipfer T."/>
            <person name="LaButti K."/>
            <person name="Lindquist E."/>
            <person name="Lipzen A."/>
            <person name="Maire R."/>
            <person name="Meier B."/>
            <person name="Mihaltcheva S."/>
            <person name="Molinier V."/>
            <person name="Murat C."/>
            <person name="Poggeler S."/>
            <person name="Quandt C.A."/>
            <person name="Sperisen C."/>
            <person name="Tritt A."/>
            <person name="Tisserant E."/>
            <person name="Crous P.W."/>
            <person name="Henrissat B."/>
            <person name="Nehls U."/>
            <person name="Egli S."/>
            <person name="Spatafora J.W."/>
            <person name="Grigoriev I.V."/>
            <person name="Martin F.M."/>
        </authorList>
    </citation>
    <scope>NUCLEOTIDE SEQUENCE [LARGE SCALE GENOMIC DNA]</scope>
    <source>
        <strain evidence="1 2">CBS 207.34</strain>
    </source>
</reference>
<sequence>MVSANIQAAIISPYYKQWKMPLSPIEALPVEILQDIFVRSLNLDLPLSSPHIAAKLSSTHCYLAACFEYLYTHIGDRIRQSRLQSRIFANRWMTWQFFQTFVIKACEAAGCMCGQHQCEKAIWPPDFANPKSMPFTIGHLPRLSYIKCRIPPKLLHGPWTEEKVQFLRFLVRTTSMTVDWADRDVRKIALQGKKDAILEHNYEAVELFNHNRRLGRAPTIELVRFAVLDGGCDRSIVYDIMASARNWGYRNWDDEALDKWVEQAIAQGSPKGQWLELKLKELRRPGGYLGPHTGEYSIDGDELVVNFHRTCRVSEVRTRLGRN</sequence>
<protein>
    <submittedName>
        <fullName evidence="1">Uncharacterized protein</fullName>
    </submittedName>
</protein>
<dbReference type="EMBL" id="KV748454">
    <property type="protein sequence ID" value="OCL15381.1"/>
    <property type="molecule type" value="Genomic_DNA"/>
</dbReference>
<keyword evidence="2" id="KW-1185">Reference proteome</keyword>
<proteinExistence type="predicted"/>
<name>A0A8E2FEE2_9PEZI</name>
<organism evidence="1 2">
    <name type="scientific">Glonium stellatum</name>
    <dbReference type="NCBI Taxonomy" id="574774"/>
    <lineage>
        <taxon>Eukaryota</taxon>
        <taxon>Fungi</taxon>
        <taxon>Dikarya</taxon>
        <taxon>Ascomycota</taxon>
        <taxon>Pezizomycotina</taxon>
        <taxon>Dothideomycetes</taxon>
        <taxon>Pleosporomycetidae</taxon>
        <taxon>Gloniales</taxon>
        <taxon>Gloniaceae</taxon>
        <taxon>Glonium</taxon>
    </lineage>
</organism>
<dbReference type="Proteomes" id="UP000250140">
    <property type="component" value="Unassembled WGS sequence"/>
</dbReference>